<dbReference type="RefSeq" id="WP_072625170.1">
    <property type="nucleotide sequence ID" value="NZ_CP013290.1"/>
</dbReference>
<organism evidence="2 3">
    <name type="scientific">Janibacter indicus</name>
    <dbReference type="NCBI Taxonomy" id="857417"/>
    <lineage>
        <taxon>Bacteria</taxon>
        <taxon>Bacillati</taxon>
        <taxon>Actinomycetota</taxon>
        <taxon>Actinomycetes</taxon>
        <taxon>Micrococcales</taxon>
        <taxon>Intrasporangiaceae</taxon>
        <taxon>Janibacter</taxon>
    </lineage>
</organism>
<proteinExistence type="predicted"/>
<feature type="compositionally biased region" description="Low complexity" evidence="1">
    <location>
        <begin position="44"/>
        <end position="53"/>
    </location>
</feature>
<dbReference type="AlphaFoldDB" id="A0A1L3MIA2"/>
<protein>
    <recommendedName>
        <fullName evidence="4">Secreted protein</fullName>
    </recommendedName>
</protein>
<dbReference type="Proteomes" id="UP000182938">
    <property type="component" value="Chromosome"/>
</dbReference>
<sequence>MSPSRPWLTPVSRVLAVAVVAGAGVVGADRIGAAPEATSAPDGASSAATTLTTSYCPGDPFAGEAEDSPAVDVTGAIDAMAAPGEVLDGVVSPSDDPGRITVEALSRASATDPKDSSESGPTQVSRDELGAESVRVRGTGERAPGLVATESFTASGEDVQGLAALPCAAPTADAWLVAGGGDRGRQERLVLTNPGGNAVSARVEAVGADGGGDAKDRSVVVPAGGRSTVLLDSLGGTEAPQAVHVTTTGGLVAPVIVDQHLDGLTPAGVDVVGPTAQPGTRLVLPGNANGSDRGLVIAAPGDRDAVVQVRRLSEDAARSAEVVTVPAGEVVDVDLETSDGMRSWVVESDEPVVAASWTRAEGTQGRSDMAWSVATPAIGRLAGVALPSASADDARTFVEVTAADGPAEVKVLVSRDGEVSTEEVSLDAARSKALPVGRADAVWVRPVSGRVHSAALVLSAPGAQEAQAASLPLLPSRVAVRDVPVVQAR</sequence>
<feature type="region of interest" description="Disordered" evidence="1">
    <location>
        <begin position="105"/>
        <end position="134"/>
    </location>
</feature>
<dbReference type="InterPro" id="IPR043777">
    <property type="entry name" value="DUF5719"/>
</dbReference>
<dbReference type="KEGG" id="jte:ASJ30_11165"/>
<dbReference type="EMBL" id="CP013290">
    <property type="protein sequence ID" value="APH02018.1"/>
    <property type="molecule type" value="Genomic_DNA"/>
</dbReference>
<evidence type="ECO:0000313" key="3">
    <source>
        <dbReference type="Proteomes" id="UP000182938"/>
    </source>
</evidence>
<feature type="region of interest" description="Disordered" evidence="1">
    <location>
        <begin position="34"/>
        <end position="53"/>
    </location>
</feature>
<reference evidence="2 3" key="1">
    <citation type="submission" date="2015-11" db="EMBL/GenBank/DDBJ databases">
        <authorList>
            <person name="Zhang Y."/>
            <person name="Guo Z."/>
        </authorList>
    </citation>
    <scope>NUCLEOTIDE SEQUENCE [LARGE SCALE GENOMIC DNA]</scope>
    <source>
        <strain evidence="2 3">YFY001</strain>
    </source>
</reference>
<evidence type="ECO:0000256" key="1">
    <source>
        <dbReference type="SAM" id="MobiDB-lite"/>
    </source>
</evidence>
<feature type="compositionally biased region" description="Basic and acidic residues" evidence="1">
    <location>
        <begin position="125"/>
        <end position="134"/>
    </location>
</feature>
<evidence type="ECO:0000313" key="2">
    <source>
        <dbReference type="EMBL" id="APH02018.1"/>
    </source>
</evidence>
<evidence type="ECO:0008006" key="4">
    <source>
        <dbReference type="Google" id="ProtNLM"/>
    </source>
</evidence>
<accession>A0A1L3MIA2</accession>
<dbReference type="Pfam" id="PF18986">
    <property type="entry name" value="DUF5719"/>
    <property type="match status" value="1"/>
</dbReference>
<gene>
    <name evidence="2" type="ORF">ASJ30_11165</name>
</gene>
<name>A0A1L3MIA2_9MICO</name>
<keyword evidence="3" id="KW-1185">Reference proteome</keyword>